<dbReference type="SUPFAM" id="SSF48295">
    <property type="entry name" value="TrpR-like"/>
    <property type="match status" value="1"/>
</dbReference>
<protein>
    <recommendedName>
        <fullName evidence="1">Insertion element IS150 protein InsJ-like helix-turn-helix domain-containing protein</fullName>
    </recommendedName>
</protein>
<comment type="caution">
    <text evidence="2">The sequence shown here is derived from an EMBL/GenBank/DDBJ whole genome shotgun (WGS) entry which is preliminary data.</text>
</comment>
<feature type="domain" description="Insertion element IS150 protein InsJ-like helix-turn-helix" evidence="1">
    <location>
        <begin position="11"/>
        <end position="63"/>
    </location>
</feature>
<dbReference type="RefSeq" id="WP_083483166.1">
    <property type="nucleotide sequence ID" value="NZ_AZDA01000011.1"/>
</dbReference>
<dbReference type="InterPro" id="IPR055247">
    <property type="entry name" value="InsJ-like_HTH"/>
</dbReference>
<reference evidence="2 3" key="1">
    <citation type="journal article" date="2015" name="Genome Announc.">
        <title>Expanding the biotechnology potential of lactobacilli through comparative genomics of 213 strains and associated genera.</title>
        <authorList>
            <person name="Sun Z."/>
            <person name="Harris H.M."/>
            <person name="McCann A."/>
            <person name="Guo C."/>
            <person name="Argimon S."/>
            <person name="Zhang W."/>
            <person name="Yang X."/>
            <person name="Jeffery I.B."/>
            <person name="Cooney J.C."/>
            <person name="Kagawa T.F."/>
            <person name="Liu W."/>
            <person name="Song Y."/>
            <person name="Salvetti E."/>
            <person name="Wrobel A."/>
            <person name="Rasinkangas P."/>
            <person name="Parkhill J."/>
            <person name="Rea M.C."/>
            <person name="O'Sullivan O."/>
            <person name="Ritari J."/>
            <person name="Douillard F.P."/>
            <person name="Paul Ross R."/>
            <person name="Yang R."/>
            <person name="Briner A.E."/>
            <person name="Felis G.E."/>
            <person name="de Vos W.M."/>
            <person name="Barrangou R."/>
            <person name="Klaenhammer T.R."/>
            <person name="Caufield P.W."/>
            <person name="Cui Y."/>
            <person name="Zhang H."/>
            <person name="O'Toole P.W."/>
        </authorList>
    </citation>
    <scope>NUCLEOTIDE SEQUENCE [LARGE SCALE GENOMIC DNA]</scope>
    <source>
        <strain evidence="2 3">DSM 20003</strain>
    </source>
</reference>
<dbReference type="AlphaFoldDB" id="A0A0R1H9C0"/>
<dbReference type="OrthoDB" id="9797531at2"/>
<dbReference type="Proteomes" id="UP000051461">
    <property type="component" value="Unassembled WGS sequence"/>
</dbReference>
<proteinExistence type="predicted"/>
<keyword evidence="3" id="KW-1185">Reference proteome</keyword>
<dbReference type="EMBL" id="AZDA01000011">
    <property type="protein sequence ID" value="KRK40529.1"/>
    <property type="molecule type" value="Genomic_DNA"/>
</dbReference>
<sequence>MKIGRNTTQIKRIEIAQWVTANEWDYNGATKKFAVSYGQGSAWVKKFKQGGPETLQDRRGKDKFLTDEEKQVLRIKELEARNTYCFKAFLMK</sequence>
<dbReference type="Pfam" id="PF13518">
    <property type="entry name" value="HTH_28"/>
    <property type="match status" value="1"/>
</dbReference>
<gene>
    <name evidence="2" type="ORF">FC07_GL000300</name>
</gene>
<name>A0A0R1H9C0_9LACO</name>
<evidence type="ECO:0000259" key="1">
    <source>
        <dbReference type="Pfam" id="PF13518"/>
    </source>
</evidence>
<accession>A0A0R1H9C0</accession>
<evidence type="ECO:0000313" key="2">
    <source>
        <dbReference type="EMBL" id="KRK40529.1"/>
    </source>
</evidence>
<dbReference type="InterPro" id="IPR010921">
    <property type="entry name" value="Trp_repressor/repl_initiator"/>
</dbReference>
<dbReference type="PATRIC" id="fig|1423726.3.peg.309"/>
<dbReference type="STRING" id="1423726.FC07_GL000300"/>
<dbReference type="GO" id="GO:0043565">
    <property type="term" value="F:sequence-specific DNA binding"/>
    <property type="evidence" value="ECO:0007669"/>
    <property type="project" value="InterPro"/>
</dbReference>
<organism evidence="2 3">
    <name type="scientific">Loigolactobacillus bifermentans DSM 20003</name>
    <dbReference type="NCBI Taxonomy" id="1423726"/>
    <lineage>
        <taxon>Bacteria</taxon>
        <taxon>Bacillati</taxon>
        <taxon>Bacillota</taxon>
        <taxon>Bacilli</taxon>
        <taxon>Lactobacillales</taxon>
        <taxon>Lactobacillaceae</taxon>
        <taxon>Loigolactobacillus</taxon>
    </lineage>
</organism>
<evidence type="ECO:0000313" key="3">
    <source>
        <dbReference type="Proteomes" id="UP000051461"/>
    </source>
</evidence>